<evidence type="ECO:0000313" key="5">
    <source>
        <dbReference type="Proteomes" id="UP000321794"/>
    </source>
</evidence>
<evidence type="ECO:0000313" key="3">
    <source>
        <dbReference type="EMBL" id="SMS15068.1"/>
    </source>
</evidence>
<reference evidence="3" key="1">
    <citation type="submission" date="2017-05" db="EMBL/GenBank/DDBJ databases">
        <authorList>
            <person name="Song R."/>
            <person name="Chenine A.L."/>
            <person name="Ruprecht R.M."/>
        </authorList>
    </citation>
    <scope>NUCLEOTIDE SEQUENCE</scope>
    <source>
        <strain evidence="3">ACA-DC 3411</strain>
    </source>
</reference>
<organism evidence="3 4">
    <name type="scientific">Levilactobacillus zymae</name>
    <dbReference type="NCBI Taxonomy" id="267363"/>
    <lineage>
        <taxon>Bacteria</taxon>
        <taxon>Bacillati</taxon>
        <taxon>Bacillota</taxon>
        <taxon>Bacilli</taxon>
        <taxon>Lactobacillales</taxon>
        <taxon>Lactobacillaceae</taxon>
        <taxon>Levilactobacillus</taxon>
    </lineage>
</organism>
<feature type="transmembrane region" description="Helical" evidence="1">
    <location>
        <begin position="46"/>
        <end position="66"/>
    </location>
</feature>
<dbReference type="RefSeq" id="WP_057734671.1">
    <property type="nucleotide sequence ID" value="NZ_BJZK01000035.1"/>
</dbReference>
<gene>
    <name evidence="3" type="ORF">LZ3411_2018</name>
    <name evidence="2" type="ORF">LZY01_22470</name>
</gene>
<dbReference type="AlphaFoldDB" id="A0A1Y6JYT8"/>
<proteinExistence type="predicted"/>
<sequence>MAKLHISRFTTRILMGWCVFLFVILLALGFSHMITPHVISLHALTLDSWLASVLMGLRVIVLFLVFSTIPMRWPITLLSFISLTIAVVAIYQFITVLMTGNFLVMLAYLVFVGAFLALLYTAILMASDIIEHNHWEKGGGYFKNWGLSLLSNVRQYSLPLLISLVVFSVALPLTNSVTF</sequence>
<evidence type="ECO:0000313" key="2">
    <source>
        <dbReference type="EMBL" id="GEO73079.1"/>
    </source>
</evidence>
<feature type="transmembrane region" description="Helical" evidence="1">
    <location>
        <begin position="156"/>
        <end position="174"/>
    </location>
</feature>
<keyword evidence="1" id="KW-0472">Membrane</keyword>
<feature type="transmembrane region" description="Helical" evidence="1">
    <location>
        <begin position="12"/>
        <end position="34"/>
    </location>
</feature>
<keyword evidence="5" id="KW-1185">Reference proteome</keyword>
<feature type="transmembrane region" description="Helical" evidence="1">
    <location>
        <begin position="73"/>
        <end position="94"/>
    </location>
</feature>
<keyword evidence="1" id="KW-1133">Transmembrane helix</keyword>
<evidence type="ECO:0000313" key="4">
    <source>
        <dbReference type="Proteomes" id="UP000195412"/>
    </source>
</evidence>
<dbReference type="KEGG" id="lzy:LZ3411_2018"/>
<dbReference type="EMBL" id="LT854705">
    <property type="protein sequence ID" value="SMS15068.1"/>
    <property type="molecule type" value="Genomic_DNA"/>
</dbReference>
<reference evidence="4" key="2">
    <citation type="submission" date="2017-05" db="EMBL/GenBank/DDBJ databases">
        <authorList>
            <person name="Papadimitriou K."/>
        </authorList>
    </citation>
    <scope>NUCLEOTIDE SEQUENCE [LARGE SCALE GENOMIC DNA]</scope>
    <source>
        <strain evidence="4">ACA-DC 3411</strain>
    </source>
</reference>
<dbReference type="Proteomes" id="UP000321794">
    <property type="component" value="Unassembled WGS sequence"/>
</dbReference>
<evidence type="ECO:0000256" key="1">
    <source>
        <dbReference type="SAM" id="Phobius"/>
    </source>
</evidence>
<name>A0A1Y6JYT8_9LACO</name>
<accession>A0A1Y6JYT8</accession>
<evidence type="ECO:0008006" key="6">
    <source>
        <dbReference type="Google" id="ProtNLM"/>
    </source>
</evidence>
<dbReference type="Proteomes" id="UP000195412">
    <property type="component" value="Chromosome I"/>
</dbReference>
<dbReference type="EMBL" id="BJZK01000035">
    <property type="protein sequence ID" value="GEO73079.1"/>
    <property type="molecule type" value="Genomic_DNA"/>
</dbReference>
<reference evidence="2 5" key="3">
    <citation type="submission" date="2019-07" db="EMBL/GenBank/DDBJ databases">
        <title>Whole genome shotgun sequence of Lactobacillus zymae NBRC 107157.</title>
        <authorList>
            <person name="Hosoyama A."/>
            <person name="Uohara A."/>
            <person name="Ohji S."/>
            <person name="Ichikawa N."/>
        </authorList>
    </citation>
    <scope>NUCLEOTIDE SEQUENCE [LARGE SCALE GENOMIC DNA]</scope>
    <source>
        <strain evidence="2 5">NBRC 107157</strain>
    </source>
</reference>
<feature type="transmembrane region" description="Helical" evidence="1">
    <location>
        <begin position="106"/>
        <end position="127"/>
    </location>
</feature>
<protein>
    <recommendedName>
        <fullName evidence="6">Integral membrane protein</fullName>
    </recommendedName>
</protein>
<dbReference type="OrthoDB" id="2327897at2"/>
<keyword evidence="1" id="KW-0812">Transmembrane</keyword>